<keyword evidence="3" id="KW-1185">Reference proteome</keyword>
<dbReference type="RefSeq" id="WP_242164418.1">
    <property type="nucleotide sequence ID" value="NZ_JAJMLW010000002.1"/>
</dbReference>
<evidence type="ECO:0000256" key="1">
    <source>
        <dbReference type="ARBA" id="ARBA00023121"/>
    </source>
</evidence>
<dbReference type="Proteomes" id="UP001430755">
    <property type="component" value="Unassembled WGS sequence"/>
</dbReference>
<dbReference type="SUPFAM" id="SSF82549">
    <property type="entry name" value="DAK1/DegV-like"/>
    <property type="match status" value="1"/>
</dbReference>
<sequence length="300" mass="31738">MIRIITDSVSSIPADVAARLDVEVITLYVNREGTEYADASMDLDAFYADIHAMVDDIPTSSQPSQAVLEAAFEEAALAGDEVLGVFISTGLSGTFDGAVRAARAVKARNLGFRCVLIDSTSCGYDEAWPVFDAVDARDAGDDLAACAAAVHRGIESTRFLFTPETLTFLKKGGRIGGAAALLGNLIQLAPVLTVIDGRADTLAKVRTRKKALARIVETMRDDIEAHGLKRVVVHYIGDKAPAVQWARDVIEPLVGRAVDVLPVSPVIGLHVGPAVGVAYECLETIAGKITGPAAERELAL</sequence>
<dbReference type="InterPro" id="IPR050270">
    <property type="entry name" value="DegV_domain_contain"/>
</dbReference>
<dbReference type="InterPro" id="IPR043168">
    <property type="entry name" value="DegV_C"/>
</dbReference>
<dbReference type="Gene3D" id="3.40.50.10170">
    <property type="match status" value="1"/>
</dbReference>
<dbReference type="PROSITE" id="PS51482">
    <property type="entry name" value="DEGV"/>
    <property type="match status" value="1"/>
</dbReference>
<dbReference type="Gene3D" id="3.30.1180.10">
    <property type="match status" value="1"/>
</dbReference>
<dbReference type="EMBL" id="JAJMLW010000002">
    <property type="protein sequence ID" value="MCI2241811.1"/>
    <property type="molecule type" value="Genomic_DNA"/>
</dbReference>
<dbReference type="NCBIfam" id="TIGR00762">
    <property type="entry name" value="DegV"/>
    <property type="match status" value="1"/>
</dbReference>
<name>A0ABS9WG26_9ACTN</name>
<dbReference type="PANTHER" id="PTHR33434:SF2">
    <property type="entry name" value="FATTY ACID-BINDING PROTEIN TM_1468"/>
    <property type="match status" value="1"/>
</dbReference>
<accession>A0ABS9WG26</accession>
<dbReference type="Pfam" id="PF02645">
    <property type="entry name" value="DegV"/>
    <property type="match status" value="1"/>
</dbReference>
<reference evidence="2" key="1">
    <citation type="submission" date="2021-11" db="EMBL/GenBank/DDBJ databases">
        <title>A Novel Adlercreutzia Species, isolated from a Allomyrina dichotoma larva feces.</title>
        <authorList>
            <person name="Suh M.K."/>
        </authorList>
    </citation>
    <scope>NUCLEOTIDE SEQUENCE</scope>
    <source>
        <strain evidence="2">JBNU-10</strain>
    </source>
</reference>
<dbReference type="PANTHER" id="PTHR33434">
    <property type="entry name" value="DEGV DOMAIN-CONTAINING PROTEIN DR_1986-RELATED"/>
    <property type="match status" value="1"/>
</dbReference>
<gene>
    <name evidence="2" type="ORF">LPT13_05515</name>
</gene>
<evidence type="ECO:0000313" key="3">
    <source>
        <dbReference type="Proteomes" id="UP001430755"/>
    </source>
</evidence>
<proteinExistence type="predicted"/>
<dbReference type="InterPro" id="IPR003797">
    <property type="entry name" value="DegV"/>
</dbReference>
<comment type="caution">
    <text evidence="2">The sequence shown here is derived from an EMBL/GenBank/DDBJ whole genome shotgun (WGS) entry which is preliminary data.</text>
</comment>
<organism evidence="2 3">
    <name type="scientific">Adlercreutzia faecimuris</name>
    <dbReference type="NCBI Taxonomy" id="2897341"/>
    <lineage>
        <taxon>Bacteria</taxon>
        <taxon>Bacillati</taxon>
        <taxon>Actinomycetota</taxon>
        <taxon>Coriobacteriia</taxon>
        <taxon>Eggerthellales</taxon>
        <taxon>Eggerthellaceae</taxon>
        <taxon>Adlercreutzia</taxon>
    </lineage>
</organism>
<evidence type="ECO:0000313" key="2">
    <source>
        <dbReference type="EMBL" id="MCI2241811.1"/>
    </source>
</evidence>
<keyword evidence="1" id="KW-0446">Lipid-binding</keyword>
<protein>
    <submittedName>
        <fullName evidence="2">DegV family protein</fullName>
    </submittedName>
</protein>